<evidence type="ECO:0000256" key="7">
    <source>
        <dbReference type="ARBA" id="ARBA00022917"/>
    </source>
</evidence>
<keyword evidence="2 13" id="KW-0479">Metal-binding</keyword>
<dbReference type="NCBIfam" id="NF009372">
    <property type="entry name" value="PRK12735.1"/>
    <property type="match status" value="1"/>
</dbReference>
<name>A0A7X2D5H2_9PROT</name>
<evidence type="ECO:0000256" key="1">
    <source>
        <dbReference type="ARBA" id="ARBA00007249"/>
    </source>
</evidence>
<keyword evidence="6 13" id="KW-0460">Magnesium</keyword>
<dbReference type="Pfam" id="PF00009">
    <property type="entry name" value="GTP_EFTU"/>
    <property type="match status" value="1"/>
</dbReference>
<feature type="binding site" evidence="13">
    <location>
        <begin position="19"/>
        <end position="26"/>
    </location>
    <ligand>
        <name>GTP</name>
        <dbReference type="ChEBI" id="CHEBI:37565"/>
    </ligand>
</feature>
<dbReference type="GO" id="GO:0003746">
    <property type="term" value="F:translation elongation factor activity"/>
    <property type="evidence" value="ECO:0007669"/>
    <property type="project" value="UniProtKB-UniRule"/>
</dbReference>
<evidence type="ECO:0000313" key="15">
    <source>
        <dbReference type="EMBL" id="MQX37210.1"/>
    </source>
</evidence>
<keyword evidence="8 13" id="KW-0342">GTP-binding</keyword>
<feature type="domain" description="Tr-type G" evidence="14">
    <location>
        <begin position="10"/>
        <end position="206"/>
    </location>
</feature>
<dbReference type="PROSITE" id="PS00301">
    <property type="entry name" value="G_TR_1"/>
    <property type="match status" value="1"/>
</dbReference>
<dbReference type="GO" id="GO:0000287">
    <property type="term" value="F:magnesium ion binding"/>
    <property type="evidence" value="ECO:0007669"/>
    <property type="project" value="UniProtKB-UniRule"/>
</dbReference>
<evidence type="ECO:0000256" key="10">
    <source>
        <dbReference type="ARBA" id="ARBA00058140"/>
    </source>
</evidence>
<evidence type="ECO:0000256" key="8">
    <source>
        <dbReference type="ARBA" id="ARBA00023134"/>
    </source>
</evidence>
<dbReference type="InterPro" id="IPR005225">
    <property type="entry name" value="Small_GTP-bd"/>
</dbReference>
<comment type="subcellular location">
    <subcellularLocation>
        <location evidence="13">Cytoplasm</location>
    </subcellularLocation>
</comment>
<comment type="similarity">
    <text evidence="1 13">Belongs to the TRAFAC class translation factor GTPase superfamily. Classic translation factor GTPase family. EF-Tu/EF-1A subfamily.</text>
</comment>
<dbReference type="FunFam" id="2.40.30.10:FF:000001">
    <property type="entry name" value="Elongation factor Tu"/>
    <property type="match status" value="1"/>
</dbReference>
<dbReference type="InterPro" id="IPR009001">
    <property type="entry name" value="Transl_elong_EF1A/Init_IF2_C"/>
</dbReference>
<dbReference type="SUPFAM" id="SSF52540">
    <property type="entry name" value="P-loop containing nucleoside triphosphate hydrolases"/>
    <property type="match status" value="1"/>
</dbReference>
<dbReference type="FunFam" id="3.40.50.300:FF:000003">
    <property type="entry name" value="Elongation factor Tu"/>
    <property type="match status" value="1"/>
</dbReference>
<feature type="binding site" evidence="13">
    <location>
        <begin position="81"/>
        <end position="85"/>
    </location>
    <ligand>
        <name>GTP</name>
        <dbReference type="ChEBI" id="CHEBI:37565"/>
    </ligand>
</feature>
<keyword evidence="13" id="KW-0963">Cytoplasm</keyword>
<reference evidence="15 16" key="1">
    <citation type="submission" date="2019-10" db="EMBL/GenBank/DDBJ databases">
        <title>Draft whole-genome sequence of the purple nonsulfur photosynthetic bacterium Roseospira navarrensis DSM 15114.</title>
        <authorList>
            <person name="Kyndt J.A."/>
            <person name="Meyer T.E."/>
        </authorList>
    </citation>
    <scope>NUCLEOTIDE SEQUENCE [LARGE SCALE GENOMIC DNA]</scope>
    <source>
        <strain evidence="15 16">DSM 15114</strain>
    </source>
</reference>
<evidence type="ECO:0000256" key="3">
    <source>
        <dbReference type="ARBA" id="ARBA00022741"/>
    </source>
</evidence>
<dbReference type="InterPro" id="IPR004160">
    <property type="entry name" value="Transl_elong_EFTu/EF1A_C"/>
</dbReference>
<evidence type="ECO:0000313" key="16">
    <source>
        <dbReference type="Proteomes" id="UP000434582"/>
    </source>
</evidence>
<accession>A0A7X2D5H2</accession>
<dbReference type="SUPFAM" id="SSF50447">
    <property type="entry name" value="Translation proteins"/>
    <property type="match status" value="1"/>
</dbReference>
<dbReference type="CDD" id="cd03707">
    <property type="entry name" value="EFTU_III"/>
    <property type="match status" value="1"/>
</dbReference>
<keyword evidence="3 13" id="KW-0547">Nucleotide-binding</keyword>
<dbReference type="GO" id="GO:0005829">
    <property type="term" value="C:cytosol"/>
    <property type="evidence" value="ECO:0007669"/>
    <property type="project" value="TreeGrafter"/>
</dbReference>
<dbReference type="InterPro" id="IPR041709">
    <property type="entry name" value="EF-Tu_GTP-bd"/>
</dbReference>
<dbReference type="PRINTS" id="PR00315">
    <property type="entry name" value="ELONGATNFCT"/>
</dbReference>
<dbReference type="Gene3D" id="2.40.30.10">
    <property type="entry name" value="Translation factors"/>
    <property type="match status" value="2"/>
</dbReference>
<keyword evidence="7 13" id="KW-0648">Protein biosynthesis</keyword>
<dbReference type="InterPro" id="IPR027417">
    <property type="entry name" value="P-loop_NTPase"/>
</dbReference>
<dbReference type="HAMAP" id="MF_00118_B">
    <property type="entry name" value="EF_Tu_B"/>
    <property type="match status" value="1"/>
</dbReference>
<dbReference type="InterPro" id="IPR033720">
    <property type="entry name" value="EFTU_2"/>
</dbReference>
<comment type="function">
    <text evidence="10">May play an important regulatory role in cell growth and in the bacterial response to nutrient deprivation.</text>
</comment>
<dbReference type="RefSeq" id="WP_153344470.1">
    <property type="nucleotide sequence ID" value="NZ_WIVE01000036.1"/>
</dbReference>
<gene>
    <name evidence="13 15" type="primary">tuf</name>
    <name evidence="15" type="ORF">GHC57_11830</name>
</gene>
<comment type="subunit">
    <text evidence="12">(Microbial infection) Upon infection by bacteriophage Qbeta, part of the viral RNA-dependent RNA polymerase complex, the other subunits are the viral replicase catalytic subunit (AC P14647), host ribosomal protein S1 and EF-Ts.</text>
</comment>
<dbReference type="InterPro" id="IPR031157">
    <property type="entry name" value="G_TR_CS"/>
</dbReference>
<dbReference type="Gene3D" id="3.40.50.300">
    <property type="entry name" value="P-loop containing nucleotide triphosphate hydrolases"/>
    <property type="match status" value="1"/>
</dbReference>
<dbReference type="EC" id="3.6.5.3" evidence="13"/>
<feature type="binding site" evidence="13">
    <location>
        <position position="26"/>
    </location>
    <ligand>
        <name>Mg(2+)</name>
        <dbReference type="ChEBI" id="CHEBI:18420"/>
    </ligand>
</feature>
<dbReference type="PROSITE" id="PS51722">
    <property type="entry name" value="G_TR_2"/>
    <property type="match status" value="1"/>
</dbReference>
<evidence type="ECO:0000256" key="2">
    <source>
        <dbReference type="ARBA" id="ARBA00022723"/>
    </source>
</evidence>
<keyword evidence="5 13" id="KW-0378">Hydrolase</keyword>
<dbReference type="GO" id="GO:0005525">
    <property type="term" value="F:GTP binding"/>
    <property type="evidence" value="ECO:0007669"/>
    <property type="project" value="UniProtKB-UniRule"/>
</dbReference>
<evidence type="ECO:0000256" key="9">
    <source>
        <dbReference type="ARBA" id="ARBA00029554"/>
    </source>
</evidence>
<dbReference type="NCBIfam" id="TIGR00485">
    <property type="entry name" value="EF-Tu"/>
    <property type="match status" value="1"/>
</dbReference>
<comment type="function">
    <text evidence="13">GTP hydrolase that promotes the GTP-dependent binding of aminoacyl-tRNA to the A-site of ribosomes during protein biosynthesis.</text>
</comment>
<comment type="caution">
    <text evidence="15">The sequence shown here is derived from an EMBL/GenBank/DDBJ whole genome shotgun (WGS) entry which is preliminary data.</text>
</comment>
<keyword evidence="16" id="KW-1185">Reference proteome</keyword>
<dbReference type="CDD" id="cd03697">
    <property type="entry name" value="EFTU_II"/>
    <property type="match status" value="1"/>
</dbReference>
<protein>
    <recommendedName>
        <fullName evidence="9 13">Elongation factor Tu</fullName>
        <shortName evidence="13">EF-Tu</shortName>
        <ecNumber evidence="13">3.6.5.3</ecNumber>
    </recommendedName>
</protein>
<evidence type="ECO:0000256" key="5">
    <source>
        <dbReference type="ARBA" id="ARBA00022801"/>
    </source>
</evidence>
<evidence type="ECO:0000256" key="13">
    <source>
        <dbReference type="HAMAP-Rule" id="MF_00118"/>
    </source>
</evidence>
<dbReference type="Pfam" id="PF03143">
    <property type="entry name" value="GTP_EFTU_D3"/>
    <property type="match status" value="1"/>
</dbReference>
<dbReference type="AlphaFoldDB" id="A0A7X2D5H2"/>
<sequence length="396" mass="43106">MAKEKFDRSKPHCNVGTIGHVDHGKTTLTAAITKVLAETGGATFSAYDMIDKAPEEKARGITISTAHVEYSTEMRHYAHVDCPGHADYVKNMITGAAQMDGAILVVSAADGPMPQTREHILLARQVGVPALVVYMNKVDQVDDEELLELVELEIRELLSSYDFPGDDIPIVKGSALTALEDGDATIGKESIIELMKAVDSYIPQPERPKDQPFLMPIEDVFSISGRGTVVTGRVERGLIKVGEDVEIVGLKDTVKTVCTGVEMFRKLLDQGEAGDNIGALLRGTKRDDVERGQVLAKPGTITPHTKFKCECYILNKDEGGRHTPFFSNYRPQFYFRTTDVTGTIELPEGTEMVMPGDNIAMTVNLIAPIAMDEGLRFAIREGGRTVGAGVVATILE</sequence>
<dbReference type="SUPFAM" id="SSF50465">
    <property type="entry name" value="EF-Tu/eEF-1alpha/eIF2-gamma C-terminal domain"/>
    <property type="match status" value="1"/>
</dbReference>
<dbReference type="PANTHER" id="PTHR43721">
    <property type="entry name" value="ELONGATION FACTOR TU-RELATED"/>
    <property type="match status" value="1"/>
</dbReference>
<comment type="subunit">
    <text evidence="11">Monomer. Heterotetramer composed of two EF-Ts.EF-Tu dimer complexes.</text>
</comment>
<dbReference type="InterPro" id="IPR004161">
    <property type="entry name" value="EFTu-like_2"/>
</dbReference>
<organism evidence="15 16">
    <name type="scientific">Roseospira navarrensis</name>
    <dbReference type="NCBI Taxonomy" id="140058"/>
    <lineage>
        <taxon>Bacteria</taxon>
        <taxon>Pseudomonadati</taxon>
        <taxon>Pseudomonadota</taxon>
        <taxon>Alphaproteobacteria</taxon>
        <taxon>Rhodospirillales</taxon>
        <taxon>Rhodospirillaceae</taxon>
        <taxon>Roseospira</taxon>
    </lineage>
</organism>
<proteinExistence type="inferred from homology"/>
<dbReference type="EMBL" id="WIVE01000036">
    <property type="protein sequence ID" value="MQX37210.1"/>
    <property type="molecule type" value="Genomic_DNA"/>
</dbReference>
<feature type="binding site" evidence="13">
    <location>
        <begin position="136"/>
        <end position="139"/>
    </location>
    <ligand>
        <name>GTP</name>
        <dbReference type="ChEBI" id="CHEBI:37565"/>
    </ligand>
</feature>
<dbReference type="GO" id="GO:0003924">
    <property type="term" value="F:GTPase activity"/>
    <property type="evidence" value="ECO:0007669"/>
    <property type="project" value="UniProtKB-UniRule"/>
</dbReference>
<evidence type="ECO:0000256" key="12">
    <source>
        <dbReference type="ARBA" id="ARBA00064283"/>
    </source>
</evidence>
<dbReference type="InterPro" id="IPR004541">
    <property type="entry name" value="Transl_elong_EFTu/EF1A_bac/org"/>
</dbReference>
<comment type="catalytic activity">
    <reaction evidence="13">
        <text>GTP + H2O = GDP + phosphate + H(+)</text>
        <dbReference type="Rhea" id="RHEA:19669"/>
        <dbReference type="ChEBI" id="CHEBI:15377"/>
        <dbReference type="ChEBI" id="CHEBI:15378"/>
        <dbReference type="ChEBI" id="CHEBI:37565"/>
        <dbReference type="ChEBI" id="CHEBI:43474"/>
        <dbReference type="ChEBI" id="CHEBI:58189"/>
        <dbReference type="EC" id="3.6.5.3"/>
    </reaction>
</comment>
<dbReference type="InterPro" id="IPR009000">
    <property type="entry name" value="Transl_B-barrel_sf"/>
</dbReference>
<evidence type="ECO:0000256" key="6">
    <source>
        <dbReference type="ARBA" id="ARBA00022842"/>
    </source>
</evidence>
<dbReference type="NCBIfam" id="TIGR00231">
    <property type="entry name" value="small_GTP"/>
    <property type="match status" value="1"/>
</dbReference>
<dbReference type="OrthoDB" id="9804504at2"/>
<dbReference type="Pfam" id="PF03144">
    <property type="entry name" value="GTP_EFTU_D2"/>
    <property type="match status" value="1"/>
</dbReference>
<dbReference type="CDD" id="cd01884">
    <property type="entry name" value="EF_Tu"/>
    <property type="match status" value="1"/>
</dbReference>
<dbReference type="Proteomes" id="UP000434582">
    <property type="component" value="Unassembled WGS sequence"/>
</dbReference>
<dbReference type="NCBIfam" id="NF009373">
    <property type="entry name" value="PRK12736.1"/>
    <property type="match status" value="1"/>
</dbReference>
<evidence type="ECO:0000256" key="4">
    <source>
        <dbReference type="ARBA" id="ARBA00022768"/>
    </source>
</evidence>
<dbReference type="InterPro" id="IPR050055">
    <property type="entry name" value="EF-Tu_GTPase"/>
</dbReference>
<evidence type="ECO:0000259" key="14">
    <source>
        <dbReference type="PROSITE" id="PS51722"/>
    </source>
</evidence>
<dbReference type="InterPro" id="IPR000795">
    <property type="entry name" value="T_Tr_GTP-bd_dom"/>
</dbReference>
<evidence type="ECO:0000256" key="11">
    <source>
        <dbReference type="ARBA" id="ARBA00063778"/>
    </source>
</evidence>
<dbReference type="NCBIfam" id="NF000766">
    <property type="entry name" value="PRK00049.1"/>
    <property type="match status" value="1"/>
</dbReference>
<keyword evidence="4 13" id="KW-0251">Elongation factor</keyword>
<dbReference type="PANTHER" id="PTHR43721:SF22">
    <property type="entry name" value="ELONGATION FACTOR TU, MITOCHONDRIAL"/>
    <property type="match status" value="1"/>
</dbReference>